<dbReference type="EMBL" id="CP136426">
    <property type="protein sequence ID" value="WOC52000.1"/>
    <property type="molecule type" value="Genomic_DNA"/>
</dbReference>
<sequence length="43" mass="4842">MQCIATIATVYRENQKLQWTLGQLVGMSGLAYILAFLVNQILK</sequence>
<proteinExistence type="predicted"/>
<reference evidence="2" key="1">
    <citation type="submission" date="2023-10" db="EMBL/GenBank/DDBJ databases">
        <title>Characterization and whole genome sequencing of a novel strain of Bergeyella porcorum QD2021 isolated from pig.</title>
        <authorList>
            <person name="Liu G."/>
            <person name="Chen C."/>
            <person name="Han X."/>
        </authorList>
    </citation>
    <scope>NUCLEOTIDE SEQUENCE</scope>
    <source>
        <strain evidence="2">QD2021</strain>
    </source>
</reference>
<keyword evidence="1" id="KW-1133">Transmembrane helix</keyword>
<keyword evidence="1" id="KW-0812">Transmembrane</keyword>
<evidence type="ECO:0000256" key="1">
    <source>
        <dbReference type="SAM" id="Phobius"/>
    </source>
</evidence>
<dbReference type="KEGG" id="bpor:BPO_1353"/>
<keyword evidence="3" id="KW-1185">Reference proteome</keyword>
<dbReference type="Proteomes" id="UP001432059">
    <property type="component" value="Chromosome"/>
</dbReference>
<organism evidence="2 3">
    <name type="scientific">Bergeyella porcorum</name>
    <dbReference type="NCBI Taxonomy" id="1735111"/>
    <lineage>
        <taxon>Bacteria</taxon>
        <taxon>Pseudomonadati</taxon>
        <taxon>Bacteroidota</taxon>
        <taxon>Flavobacteriia</taxon>
        <taxon>Flavobacteriales</taxon>
        <taxon>Weeksellaceae</taxon>
        <taxon>Bergeyella</taxon>
    </lineage>
</organism>
<feature type="transmembrane region" description="Helical" evidence="1">
    <location>
        <begin position="21"/>
        <end position="42"/>
    </location>
</feature>
<evidence type="ECO:0000313" key="3">
    <source>
        <dbReference type="Proteomes" id="UP001432059"/>
    </source>
</evidence>
<protein>
    <submittedName>
        <fullName evidence="2">Uncharacterized protein</fullName>
    </submittedName>
</protein>
<evidence type="ECO:0000313" key="2">
    <source>
        <dbReference type="EMBL" id="WOC52000.1"/>
    </source>
</evidence>
<dbReference type="AlphaFoldDB" id="A0AAU0F2P8"/>
<gene>
    <name evidence="2" type="ORF">BPO_1353</name>
</gene>
<accession>A0AAU0F2P8</accession>
<keyword evidence="1" id="KW-0472">Membrane</keyword>
<name>A0AAU0F2P8_9FLAO</name>